<dbReference type="InterPro" id="IPR001452">
    <property type="entry name" value="SH3_domain"/>
</dbReference>
<dbReference type="GO" id="GO:0005737">
    <property type="term" value="C:cytoplasm"/>
    <property type="evidence" value="ECO:0007669"/>
    <property type="project" value="UniProtKB-SubCell"/>
</dbReference>
<evidence type="ECO:0000256" key="5">
    <source>
        <dbReference type="ARBA" id="ARBA00023242"/>
    </source>
</evidence>
<dbReference type="InterPro" id="IPR036028">
    <property type="entry name" value="SH3-like_dom_sf"/>
</dbReference>
<dbReference type="EMBL" id="JAMKFB020000015">
    <property type="protein sequence ID" value="KAL0174340.1"/>
    <property type="molecule type" value="Genomic_DNA"/>
</dbReference>
<name>A0ABD0PKQ8_CIRMR</name>
<proteinExistence type="predicted"/>
<evidence type="ECO:0000256" key="6">
    <source>
        <dbReference type="PROSITE-ProRule" id="PRU00192"/>
    </source>
</evidence>
<protein>
    <recommendedName>
        <fullName evidence="7">SH3 domain-containing protein</fullName>
    </recommendedName>
</protein>
<dbReference type="GO" id="GO:0005634">
    <property type="term" value="C:nucleus"/>
    <property type="evidence" value="ECO:0007669"/>
    <property type="project" value="UniProtKB-SubCell"/>
</dbReference>
<organism evidence="8 9">
    <name type="scientific">Cirrhinus mrigala</name>
    <name type="common">Mrigala</name>
    <dbReference type="NCBI Taxonomy" id="683832"/>
    <lineage>
        <taxon>Eukaryota</taxon>
        <taxon>Metazoa</taxon>
        <taxon>Chordata</taxon>
        <taxon>Craniata</taxon>
        <taxon>Vertebrata</taxon>
        <taxon>Euteleostomi</taxon>
        <taxon>Actinopterygii</taxon>
        <taxon>Neopterygii</taxon>
        <taxon>Teleostei</taxon>
        <taxon>Ostariophysi</taxon>
        <taxon>Cypriniformes</taxon>
        <taxon>Cyprinidae</taxon>
        <taxon>Labeoninae</taxon>
        <taxon>Labeonini</taxon>
        <taxon>Cirrhinus</taxon>
    </lineage>
</organism>
<gene>
    <name evidence="8" type="ORF">M9458_030308</name>
</gene>
<dbReference type="Gene3D" id="2.30.30.40">
    <property type="entry name" value="SH3 Domains"/>
    <property type="match status" value="1"/>
</dbReference>
<dbReference type="AlphaFoldDB" id="A0ABD0PKQ8"/>
<evidence type="ECO:0000259" key="7">
    <source>
        <dbReference type="PROSITE" id="PS50002"/>
    </source>
</evidence>
<keyword evidence="9" id="KW-1185">Reference proteome</keyword>
<comment type="caution">
    <text evidence="8">The sequence shown here is derived from an EMBL/GenBank/DDBJ whole genome shotgun (WGS) entry which is preliminary data.</text>
</comment>
<reference evidence="8 9" key="1">
    <citation type="submission" date="2024-05" db="EMBL/GenBank/DDBJ databases">
        <title>Genome sequencing and assembly of Indian major carp, Cirrhinus mrigala (Hamilton, 1822).</title>
        <authorList>
            <person name="Mohindra V."/>
            <person name="Chowdhury L.M."/>
            <person name="Lal K."/>
            <person name="Jena J.K."/>
        </authorList>
    </citation>
    <scope>NUCLEOTIDE SEQUENCE [LARGE SCALE GENOMIC DNA]</scope>
    <source>
        <strain evidence="8">CM1030</strain>
        <tissue evidence="8">Blood</tissue>
    </source>
</reference>
<dbReference type="SMART" id="SM00326">
    <property type="entry name" value="SH3"/>
    <property type="match status" value="1"/>
</dbReference>
<dbReference type="SUPFAM" id="SSF50044">
    <property type="entry name" value="SH3-domain"/>
    <property type="match status" value="1"/>
</dbReference>
<feature type="domain" description="SH3" evidence="7">
    <location>
        <begin position="1"/>
        <end position="58"/>
    </location>
</feature>
<comment type="subcellular location">
    <subcellularLocation>
        <location evidence="2">Cytoplasm</location>
    </subcellularLocation>
    <subcellularLocation>
        <location evidence="1">Nucleus</location>
    </subcellularLocation>
</comment>
<evidence type="ECO:0000256" key="3">
    <source>
        <dbReference type="ARBA" id="ARBA00022443"/>
    </source>
</evidence>
<accession>A0ABD0PKQ8</accession>
<keyword evidence="3 6" id="KW-0728">SH3 domain</keyword>
<evidence type="ECO:0000313" key="9">
    <source>
        <dbReference type="Proteomes" id="UP001529510"/>
    </source>
</evidence>
<evidence type="ECO:0000256" key="4">
    <source>
        <dbReference type="ARBA" id="ARBA00022490"/>
    </source>
</evidence>
<evidence type="ECO:0000256" key="2">
    <source>
        <dbReference type="ARBA" id="ARBA00004496"/>
    </source>
</evidence>
<feature type="non-terminal residue" evidence="8">
    <location>
        <position position="61"/>
    </location>
</feature>
<keyword evidence="5" id="KW-0539">Nucleus</keyword>
<evidence type="ECO:0000256" key="1">
    <source>
        <dbReference type="ARBA" id="ARBA00004123"/>
    </source>
</evidence>
<sequence length="61" mass="6641">MYPYTPQNDDELELVPGDFIFSSTVEQMSTSEGWVYGTSLGTGVSGLLPENYVSPADECDT</sequence>
<evidence type="ECO:0000313" key="8">
    <source>
        <dbReference type="EMBL" id="KAL0174340.1"/>
    </source>
</evidence>
<dbReference type="Pfam" id="PF14604">
    <property type="entry name" value="SH3_9"/>
    <property type="match status" value="1"/>
</dbReference>
<dbReference type="PROSITE" id="PS50002">
    <property type="entry name" value="SH3"/>
    <property type="match status" value="1"/>
</dbReference>
<keyword evidence="4" id="KW-0963">Cytoplasm</keyword>
<dbReference type="FunFam" id="2.30.30.40:FF:000052">
    <property type="entry name" value="Ubiquitin-associated and SH3 domain-containing protein B"/>
    <property type="match status" value="1"/>
</dbReference>
<dbReference type="Proteomes" id="UP001529510">
    <property type="component" value="Unassembled WGS sequence"/>
</dbReference>